<evidence type="ECO:0000313" key="2">
    <source>
        <dbReference type="EMBL" id="HCY80780.1"/>
    </source>
</evidence>
<dbReference type="EMBL" id="DPRK01000061">
    <property type="protein sequence ID" value="HCY80780.1"/>
    <property type="molecule type" value="Genomic_DNA"/>
</dbReference>
<name>A0A3D6BNG4_9FLAO</name>
<keyword evidence="1" id="KW-1133">Transmembrane helix</keyword>
<evidence type="ECO:0000256" key="1">
    <source>
        <dbReference type="SAM" id="Phobius"/>
    </source>
</evidence>
<gene>
    <name evidence="2" type="ORF">DHV22_03825</name>
</gene>
<protein>
    <submittedName>
        <fullName evidence="2">DUF3810 domain-containing protein</fullName>
    </submittedName>
</protein>
<reference evidence="2 3" key="1">
    <citation type="journal article" date="2018" name="Nat. Biotechnol.">
        <title>A standardized bacterial taxonomy based on genome phylogeny substantially revises the tree of life.</title>
        <authorList>
            <person name="Parks D.H."/>
            <person name="Chuvochina M."/>
            <person name="Waite D.W."/>
            <person name="Rinke C."/>
            <person name="Skarshewski A."/>
            <person name="Chaumeil P.A."/>
            <person name="Hugenholtz P."/>
        </authorList>
    </citation>
    <scope>NUCLEOTIDE SEQUENCE [LARGE SCALE GENOMIC DNA]</scope>
    <source>
        <strain evidence="2">UBA10227</strain>
    </source>
</reference>
<organism evidence="2 3">
    <name type="scientific">Xanthomarina gelatinilytica</name>
    <dbReference type="NCBI Taxonomy" id="1137281"/>
    <lineage>
        <taxon>Bacteria</taxon>
        <taxon>Pseudomonadati</taxon>
        <taxon>Bacteroidota</taxon>
        <taxon>Flavobacteriia</taxon>
        <taxon>Flavobacteriales</taxon>
        <taxon>Flavobacteriaceae</taxon>
        <taxon>Xanthomarina</taxon>
    </lineage>
</organism>
<keyword evidence="1" id="KW-0812">Transmembrane</keyword>
<dbReference type="Pfam" id="PF12725">
    <property type="entry name" value="DUF3810"/>
    <property type="match status" value="1"/>
</dbReference>
<comment type="caution">
    <text evidence="2">The sequence shown here is derived from an EMBL/GenBank/DDBJ whole genome shotgun (WGS) entry which is preliminary data.</text>
</comment>
<dbReference type="InterPro" id="IPR024294">
    <property type="entry name" value="DUF3810"/>
</dbReference>
<evidence type="ECO:0000313" key="3">
    <source>
        <dbReference type="Proteomes" id="UP000263268"/>
    </source>
</evidence>
<sequence length="355" mass="41241">MFKNPKPYIAFSIVPLFLIVKLLKQFPEVVETYYSLGIYPVISSLFRFTLGWIPFSFGDVFYGFAIIYIIKWLVANRRRIVKDTKYWLIEVFAAISIIYLAFHIFWAMNYHRLPLHESLGLEADYSTEQLLSVTQMLIEKSNALHGQLAKNDSLKIDLPYSKNNILKMVPEGFEALQKEFPHLEYHPKSLKKSLFSLPLTYMGFSGYLNPLTNEAQINGLIVPYRFPVVASHEVAHQLGYAKENEANFIGGLAAINHKDTYFNYSGYTFLLKHCLLEIYKRDNKLYFETLKTINKGILKNYQEVQDFWDNHQNPAEPLFKSTYNSYLIANNQVDGMKSYSYVVALIVNYFNNEAL</sequence>
<dbReference type="AlphaFoldDB" id="A0A3D6BNG4"/>
<keyword evidence="1" id="KW-0472">Membrane</keyword>
<proteinExistence type="predicted"/>
<accession>A0A3D6BNG4</accession>
<dbReference type="Proteomes" id="UP000263268">
    <property type="component" value="Unassembled WGS sequence"/>
</dbReference>
<feature type="transmembrane region" description="Helical" evidence="1">
    <location>
        <begin position="49"/>
        <end position="74"/>
    </location>
</feature>
<feature type="transmembrane region" description="Helical" evidence="1">
    <location>
        <begin position="86"/>
        <end position="108"/>
    </location>
</feature>